<reference evidence="2" key="1">
    <citation type="journal article" date="2020" name="mSystems">
        <title>Genome- and Community-Level Interaction Insights into Carbon Utilization and Element Cycling Functions of Hydrothermarchaeota in Hydrothermal Sediment.</title>
        <authorList>
            <person name="Zhou Z."/>
            <person name="Liu Y."/>
            <person name="Xu W."/>
            <person name="Pan J."/>
            <person name="Luo Z.H."/>
            <person name="Li M."/>
        </authorList>
    </citation>
    <scope>NUCLEOTIDE SEQUENCE [LARGE SCALE GENOMIC DNA]</scope>
    <source>
        <strain evidence="2">SpSt-902</strain>
    </source>
</reference>
<dbReference type="GO" id="GO:0071972">
    <property type="term" value="F:peptidoglycan L,D-transpeptidase activity"/>
    <property type="evidence" value="ECO:0007669"/>
    <property type="project" value="TreeGrafter"/>
</dbReference>
<dbReference type="Gene3D" id="3.40.710.10">
    <property type="entry name" value="DD-peptidase/beta-lactamase superfamily"/>
    <property type="match status" value="1"/>
</dbReference>
<dbReference type="EMBL" id="DTMM01000010">
    <property type="protein sequence ID" value="HFT92453.1"/>
    <property type="molecule type" value="Genomic_DNA"/>
</dbReference>
<dbReference type="InterPro" id="IPR001460">
    <property type="entry name" value="PCN-bd_Tpept"/>
</dbReference>
<comment type="caution">
    <text evidence="2">The sequence shown here is derived from an EMBL/GenBank/DDBJ whole genome shotgun (WGS) entry which is preliminary data.</text>
</comment>
<dbReference type="GO" id="GO:0071555">
    <property type="term" value="P:cell wall organization"/>
    <property type="evidence" value="ECO:0007669"/>
    <property type="project" value="TreeGrafter"/>
</dbReference>
<dbReference type="GO" id="GO:0008658">
    <property type="term" value="F:penicillin binding"/>
    <property type="evidence" value="ECO:0007669"/>
    <property type="project" value="InterPro"/>
</dbReference>
<sequence length="469" mass="51813">MDKLRRILYLFKNPIAWTLGKRIFSVALLLAFFGLSAPEDAWKTRTSWAKTTGPGLRDPLLAKSLSNSVSHASLLPDPAHQSMGSWSQTPGTPSILTKDGLPVVHMLSAGPVLEASYILEFGDIDGGRYVTDLDGGYKVYWTVRPSLEKEVGRFVRRNRVPYGMFVAVDPRTGDLLALYGSHYGTQDNTLVQKATYPAASLFKVVTTDDALEHQKISPETRIYFHGCLYCIGPSYWKDNPHRDRLHLSVTEALGKSVNMIFAKIALRWLNPQNLQLTANRFGFNRVIESDIPFDPSHADIPADRDGFARTAAGFGQVVISPIHAALISGALSNGGVMMVPHIIHTIVDPAGKVIYREMPRPLLTVTGPKIAWTLLAMMHSTTVHGTGRRAFVHWHYDPVLRHIEVAGKTGTLSGLHPAGHYEWFMGMAPLGNPRIAVAALSIDLGLWHIKGPDIASHGMISYFHHHHSF</sequence>
<gene>
    <name evidence="2" type="ORF">ENX03_00655</name>
</gene>
<evidence type="ECO:0000259" key="1">
    <source>
        <dbReference type="Pfam" id="PF00905"/>
    </source>
</evidence>
<dbReference type="SUPFAM" id="SSF56601">
    <property type="entry name" value="beta-lactamase/transpeptidase-like"/>
    <property type="match status" value="1"/>
</dbReference>
<accession>A0A7C3R274</accession>
<dbReference type="InterPro" id="IPR050515">
    <property type="entry name" value="Beta-lactam/transpept"/>
</dbReference>
<dbReference type="PANTHER" id="PTHR30627">
    <property type="entry name" value="PEPTIDOGLYCAN D,D-TRANSPEPTIDASE"/>
    <property type="match status" value="1"/>
</dbReference>
<dbReference type="GO" id="GO:0005886">
    <property type="term" value="C:plasma membrane"/>
    <property type="evidence" value="ECO:0007669"/>
    <property type="project" value="TreeGrafter"/>
</dbReference>
<name>A0A7C3R274_9BACT</name>
<evidence type="ECO:0000313" key="2">
    <source>
        <dbReference type="EMBL" id="HFT92453.1"/>
    </source>
</evidence>
<protein>
    <submittedName>
        <fullName evidence="2">Penicillin-binding protein</fullName>
    </submittedName>
</protein>
<dbReference type="PANTHER" id="PTHR30627:SF2">
    <property type="entry name" value="PEPTIDOGLYCAN D,D-TRANSPEPTIDASE MRDA"/>
    <property type="match status" value="1"/>
</dbReference>
<dbReference type="Pfam" id="PF00905">
    <property type="entry name" value="Transpeptidase"/>
    <property type="match status" value="1"/>
</dbReference>
<feature type="domain" description="Penicillin-binding protein transpeptidase" evidence="1">
    <location>
        <begin position="163"/>
        <end position="439"/>
    </location>
</feature>
<dbReference type="InterPro" id="IPR012338">
    <property type="entry name" value="Beta-lactam/transpept-like"/>
</dbReference>
<proteinExistence type="predicted"/>
<organism evidence="2">
    <name type="scientific">Leptospirillum ferriphilum</name>
    <dbReference type="NCBI Taxonomy" id="178606"/>
    <lineage>
        <taxon>Bacteria</taxon>
        <taxon>Pseudomonadati</taxon>
        <taxon>Nitrospirota</taxon>
        <taxon>Nitrospiria</taxon>
        <taxon>Nitrospirales</taxon>
        <taxon>Nitrospiraceae</taxon>
        <taxon>Leptospirillum</taxon>
    </lineage>
</organism>
<dbReference type="AlphaFoldDB" id="A0A7C3R274"/>